<dbReference type="InterPro" id="IPR023620">
    <property type="entry name" value="SmpB"/>
</dbReference>
<comment type="function">
    <text evidence="3">Required for rescue of stalled ribosomes mediated by trans-translation. Binds to transfer-messenger RNA (tmRNA), required for stable association of tmRNA with ribosomes. tmRNA and SmpB together mimic tRNA shape, replacing the anticodon stem-loop with SmpB. tmRNA is encoded by the ssrA gene; the 2 termini fold to resemble tRNA(Ala) and it encodes a 'tag peptide', a short internal open reading frame. During trans-translation Ala-aminoacylated tmRNA acts like a tRNA, entering the A-site of stalled ribosomes, displacing the stalled mRNA. The ribosome then switches to translate the ORF on the tmRNA; the nascent peptide is terminated with the 'tag peptide' encoded by the tmRNA and targeted for degradation. The ribosome is freed to recommence translation, which seems to be the essential function of trans-translation.</text>
</comment>
<dbReference type="PANTHER" id="PTHR30308">
    <property type="entry name" value="TMRNA-BINDING COMPONENT OF TRANS-TRANSLATION TAGGING COMPLEX"/>
    <property type="match status" value="1"/>
</dbReference>
<keyword evidence="2 3" id="KW-0694">RNA-binding</keyword>
<proteinExistence type="inferred from homology"/>
<keyword evidence="1 3" id="KW-0963">Cytoplasm</keyword>
<evidence type="ECO:0000256" key="1">
    <source>
        <dbReference type="ARBA" id="ARBA00022490"/>
    </source>
</evidence>
<dbReference type="NCBIfam" id="TIGR00086">
    <property type="entry name" value="smpB"/>
    <property type="match status" value="1"/>
</dbReference>
<sequence>MPAIAINKKAKFDYEMMETLSAGLVLSGPEVKSAKAGQVSLKGAFVVLKQRPGRLPEAYLLNATITPYKFAIPGSLDSTRSRKLLLTKKELGQLVGKTAQEGLTLVPLSLYTKNGLVKLDFAIARGKKKYDKREDIKKRDVKRQLQRLMKR</sequence>
<dbReference type="InterPro" id="IPR000037">
    <property type="entry name" value="SsrA-bd_prot"/>
</dbReference>
<dbReference type="AlphaFoldDB" id="A0A1J4RTT8"/>
<dbReference type="PANTHER" id="PTHR30308:SF2">
    <property type="entry name" value="SSRA-BINDING PROTEIN"/>
    <property type="match status" value="1"/>
</dbReference>
<evidence type="ECO:0000313" key="5">
    <source>
        <dbReference type="Proteomes" id="UP000182753"/>
    </source>
</evidence>
<reference evidence="4 5" key="1">
    <citation type="journal article" date="2016" name="Environ. Microbiol.">
        <title>Genomic resolution of a cold subsurface aquifer community provides metabolic insights for novel microbes adapted to high CO concentrations.</title>
        <authorList>
            <person name="Probst A.J."/>
            <person name="Castelle C.J."/>
            <person name="Singh A."/>
            <person name="Brown C.T."/>
            <person name="Anantharaman K."/>
            <person name="Sharon I."/>
            <person name="Hug L.A."/>
            <person name="Burstein D."/>
            <person name="Emerson J.B."/>
            <person name="Thomas B.C."/>
            <person name="Banfield J.F."/>
        </authorList>
    </citation>
    <scope>NUCLEOTIDE SEQUENCE [LARGE SCALE GENOMIC DNA]</scope>
    <source>
        <strain evidence="4">CG1_02_42_45</strain>
    </source>
</reference>
<evidence type="ECO:0000256" key="3">
    <source>
        <dbReference type="HAMAP-Rule" id="MF_00023"/>
    </source>
</evidence>
<dbReference type="HAMAP" id="MF_00023">
    <property type="entry name" value="SmpB"/>
    <property type="match status" value="1"/>
</dbReference>
<dbReference type="EMBL" id="MNUJ01000045">
    <property type="protein sequence ID" value="OIN89318.1"/>
    <property type="molecule type" value="Genomic_DNA"/>
</dbReference>
<dbReference type="Pfam" id="PF01668">
    <property type="entry name" value="SmpB"/>
    <property type="match status" value="1"/>
</dbReference>
<dbReference type="GO" id="GO:0003723">
    <property type="term" value="F:RNA binding"/>
    <property type="evidence" value="ECO:0007669"/>
    <property type="project" value="UniProtKB-UniRule"/>
</dbReference>
<dbReference type="CDD" id="cd09294">
    <property type="entry name" value="SmpB"/>
    <property type="match status" value="1"/>
</dbReference>
<comment type="subcellular location">
    <subcellularLocation>
        <location evidence="3">Cytoplasm</location>
    </subcellularLocation>
    <text evidence="3">The tmRNA-SmpB complex associates with stalled 70S ribosomes.</text>
</comment>
<evidence type="ECO:0000256" key="2">
    <source>
        <dbReference type="ARBA" id="ARBA00022884"/>
    </source>
</evidence>
<name>A0A1J4RTT8_9BACT</name>
<organism evidence="4 5">
    <name type="scientific">Candidatus Berkelbacteria bacterium CG1_02_42_45</name>
    <dbReference type="NCBI Taxonomy" id="1805036"/>
    <lineage>
        <taxon>Bacteria</taxon>
        <taxon>Candidatus Berkelbacteria</taxon>
    </lineage>
</organism>
<dbReference type="Proteomes" id="UP000182753">
    <property type="component" value="Unassembled WGS sequence"/>
</dbReference>
<dbReference type="PROSITE" id="PS01317">
    <property type="entry name" value="SSRP"/>
    <property type="match status" value="1"/>
</dbReference>
<dbReference type="NCBIfam" id="NF003843">
    <property type="entry name" value="PRK05422.1"/>
    <property type="match status" value="1"/>
</dbReference>
<protein>
    <recommendedName>
        <fullName evidence="3">SsrA-binding protein</fullName>
    </recommendedName>
    <alternativeName>
        <fullName evidence="3">Small protein B</fullName>
    </alternativeName>
</protein>
<dbReference type="GO" id="GO:0070929">
    <property type="term" value="P:trans-translation"/>
    <property type="evidence" value="ECO:0007669"/>
    <property type="project" value="UniProtKB-UniRule"/>
</dbReference>
<gene>
    <name evidence="3" type="primary">smpB</name>
    <name evidence="4" type="ORF">AUJ40_02165</name>
</gene>
<evidence type="ECO:0000313" key="4">
    <source>
        <dbReference type="EMBL" id="OIN89318.1"/>
    </source>
</evidence>
<dbReference type="Gene3D" id="2.40.280.10">
    <property type="match status" value="1"/>
</dbReference>
<accession>A0A1J4RTT8</accession>
<dbReference type="GO" id="GO:0005829">
    <property type="term" value="C:cytosol"/>
    <property type="evidence" value="ECO:0007669"/>
    <property type="project" value="TreeGrafter"/>
</dbReference>
<comment type="caution">
    <text evidence="4">The sequence shown here is derived from an EMBL/GenBank/DDBJ whole genome shotgun (WGS) entry which is preliminary data.</text>
</comment>
<dbReference type="InterPro" id="IPR020081">
    <property type="entry name" value="SsrA-bd_prot_CS"/>
</dbReference>
<comment type="similarity">
    <text evidence="3">Belongs to the SmpB family.</text>
</comment>
<dbReference type="GO" id="GO:0070930">
    <property type="term" value="P:trans-translation-dependent protein tagging"/>
    <property type="evidence" value="ECO:0007669"/>
    <property type="project" value="TreeGrafter"/>
</dbReference>
<dbReference type="SUPFAM" id="SSF74982">
    <property type="entry name" value="Small protein B (SmpB)"/>
    <property type="match status" value="1"/>
</dbReference>